<comment type="similarity">
    <text evidence="2">Belongs to the 'GDSL' lipolytic enzyme family.</text>
</comment>
<keyword evidence="3" id="KW-0964">Secreted</keyword>
<organism evidence="9 10">
    <name type="scientific">Olea europaea subsp. europaea</name>
    <dbReference type="NCBI Taxonomy" id="158383"/>
    <lineage>
        <taxon>Eukaryota</taxon>
        <taxon>Viridiplantae</taxon>
        <taxon>Streptophyta</taxon>
        <taxon>Embryophyta</taxon>
        <taxon>Tracheophyta</taxon>
        <taxon>Spermatophyta</taxon>
        <taxon>Magnoliopsida</taxon>
        <taxon>eudicotyledons</taxon>
        <taxon>Gunneridae</taxon>
        <taxon>Pentapetalae</taxon>
        <taxon>asterids</taxon>
        <taxon>lamiids</taxon>
        <taxon>Lamiales</taxon>
        <taxon>Oleaceae</taxon>
        <taxon>Oleeae</taxon>
        <taxon>Olea</taxon>
    </lineage>
</organism>
<feature type="signal peptide" evidence="8">
    <location>
        <begin position="1"/>
        <end position="24"/>
    </location>
</feature>
<feature type="chain" id="PRO_5035745776" evidence="8">
    <location>
        <begin position="25"/>
        <end position="358"/>
    </location>
</feature>
<keyword evidence="5" id="KW-0378">Hydrolase</keyword>
<keyword evidence="6" id="KW-0442">Lipid degradation</keyword>
<dbReference type="GO" id="GO:0016788">
    <property type="term" value="F:hydrolase activity, acting on ester bonds"/>
    <property type="evidence" value="ECO:0007669"/>
    <property type="project" value="InterPro"/>
</dbReference>
<evidence type="ECO:0000313" key="10">
    <source>
        <dbReference type="Proteomes" id="UP000594638"/>
    </source>
</evidence>
<dbReference type="GO" id="GO:0016042">
    <property type="term" value="P:lipid catabolic process"/>
    <property type="evidence" value="ECO:0007669"/>
    <property type="project" value="UniProtKB-KW"/>
</dbReference>
<evidence type="ECO:0000256" key="2">
    <source>
        <dbReference type="ARBA" id="ARBA00008668"/>
    </source>
</evidence>
<evidence type="ECO:0000256" key="1">
    <source>
        <dbReference type="ARBA" id="ARBA00004613"/>
    </source>
</evidence>
<proteinExistence type="inferred from homology"/>
<evidence type="ECO:0000256" key="4">
    <source>
        <dbReference type="ARBA" id="ARBA00022729"/>
    </source>
</evidence>
<keyword evidence="7" id="KW-0443">Lipid metabolism</keyword>
<comment type="caution">
    <text evidence="9">The sequence shown here is derived from an EMBL/GenBank/DDBJ whole genome shotgun (WGS) entry which is preliminary data.</text>
</comment>
<dbReference type="Gene3D" id="3.40.50.1110">
    <property type="entry name" value="SGNH hydrolase"/>
    <property type="match status" value="1"/>
</dbReference>
<gene>
    <name evidence="9" type="ORF">OLEA9_A076031</name>
</gene>
<dbReference type="Gramene" id="OE9A076031T1">
    <property type="protein sequence ID" value="OE9A076031C1"/>
    <property type="gene ID" value="OE9A076031"/>
</dbReference>
<dbReference type="OrthoDB" id="1683520at2759"/>
<evidence type="ECO:0000256" key="6">
    <source>
        <dbReference type="ARBA" id="ARBA00022963"/>
    </source>
</evidence>
<dbReference type="InterPro" id="IPR035669">
    <property type="entry name" value="SGNH_plant_lipase-like"/>
</dbReference>
<evidence type="ECO:0000256" key="8">
    <source>
        <dbReference type="SAM" id="SignalP"/>
    </source>
</evidence>
<dbReference type="AlphaFoldDB" id="A0A8S0Q470"/>
<dbReference type="GO" id="GO:0005576">
    <property type="term" value="C:extracellular region"/>
    <property type="evidence" value="ECO:0007669"/>
    <property type="project" value="UniProtKB-SubCell"/>
</dbReference>
<protein>
    <submittedName>
        <fullName evidence="9">GDSL esterase lipase At1g29670-like</fullName>
    </submittedName>
</protein>
<keyword evidence="10" id="KW-1185">Reference proteome</keyword>
<dbReference type="PANTHER" id="PTHR45650:SF80">
    <property type="entry name" value="FINGER PROTEIN, PUTATIVE-RELATED"/>
    <property type="match status" value="1"/>
</dbReference>
<dbReference type="Proteomes" id="UP000594638">
    <property type="component" value="Unassembled WGS sequence"/>
</dbReference>
<sequence length="358" mass="39392">MFYLNNICFILNILSVIILPFAIGAPQVPCFFIFGDSLVDNGNNNDLVTQAKVNYLPYGIDFPLGPTGRFTNGRNTADILAKLLGFENYIPPFATAQGRDFVNGVNYGSGSAGIRSETGQQLGDRISLDRQLLNHKLTVSRNVLLLGNDTAAKRHLGKCLYTLVIGSNDYINNYYIPQSNSTSRLYTPDQYATVLIQQYSQQLKTLYNYGARKVSVFGLGPIGCIPAMLAMGTNGSVCVDSVNNAVQLFNDKLKLRVDDLNKNLTDAKFIYINAMEIMSGVLSDLVMIILGSPCCEVSTDGLCIPGQDPCPIRPLHLFFDNFHPPETVNLLVATRAYTSLLSSDAYPFDIQTLIRLKL</sequence>
<dbReference type="InterPro" id="IPR001087">
    <property type="entry name" value="GDSL"/>
</dbReference>
<dbReference type="EMBL" id="CACTIH010000571">
    <property type="protein sequence ID" value="CAA2961579.1"/>
    <property type="molecule type" value="Genomic_DNA"/>
</dbReference>
<dbReference type="PANTHER" id="PTHR45650">
    <property type="entry name" value="GDSL-LIKE LIPASE/ACYLHYDROLASE-RELATED"/>
    <property type="match status" value="1"/>
</dbReference>
<name>A0A8S0Q470_OLEEU</name>
<reference evidence="9 10" key="1">
    <citation type="submission" date="2019-12" db="EMBL/GenBank/DDBJ databases">
        <authorList>
            <person name="Alioto T."/>
            <person name="Alioto T."/>
            <person name="Gomez Garrido J."/>
        </authorList>
    </citation>
    <scope>NUCLEOTIDE SEQUENCE [LARGE SCALE GENOMIC DNA]</scope>
</reference>
<evidence type="ECO:0000256" key="3">
    <source>
        <dbReference type="ARBA" id="ARBA00022525"/>
    </source>
</evidence>
<evidence type="ECO:0000256" key="5">
    <source>
        <dbReference type="ARBA" id="ARBA00022801"/>
    </source>
</evidence>
<evidence type="ECO:0000256" key="7">
    <source>
        <dbReference type="ARBA" id="ARBA00023098"/>
    </source>
</evidence>
<dbReference type="InterPro" id="IPR036514">
    <property type="entry name" value="SGNH_hydro_sf"/>
</dbReference>
<dbReference type="InterPro" id="IPR051238">
    <property type="entry name" value="GDSL_esterase/lipase"/>
</dbReference>
<dbReference type="Pfam" id="PF00657">
    <property type="entry name" value="Lipase_GDSL"/>
    <property type="match status" value="1"/>
</dbReference>
<dbReference type="CDD" id="cd01837">
    <property type="entry name" value="SGNH_plant_lipase_like"/>
    <property type="match status" value="1"/>
</dbReference>
<accession>A0A8S0Q470</accession>
<evidence type="ECO:0000313" key="9">
    <source>
        <dbReference type="EMBL" id="CAA2961579.1"/>
    </source>
</evidence>
<comment type="subcellular location">
    <subcellularLocation>
        <location evidence="1">Secreted</location>
    </subcellularLocation>
</comment>
<keyword evidence="4 8" id="KW-0732">Signal</keyword>